<sequence length="138" mass="15271">MTSPLNELISVLCDEAGAPVPEADARGVHVIRIENHDLRVQPLSHGRFVLIGLIGKAGDIAARREESRQTLLSSCLGLQAVRFGKLGTPEVLTLEPESDELVLWRSFEEHQVAISTFLQAAESLINETEFWKNWLATV</sequence>
<organism evidence="1 2">
    <name type="scientific">Prosthecobacter vanneervenii</name>
    <dbReference type="NCBI Taxonomy" id="48466"/>
    <lineage>
        <taxon>Bacteria</taxon>
        <taxon>Pseudomonadati</taxon>
        <taxon>Verrucomicrobiota</taxon>
        <taxon>Verrucomicrobiia</taxon>
        <taxon>Verrucomicrobiales</taxon>
        <taxon>Verrucomicrobiaceae</taxon>
        <taxon>Prosthecobacter</taxon>
    </lineage>
</organism>
<reference evidence="1 2" key="1">
    <citation type="submission" date="2020-08" db="EMBL/GenBank/DDBJ databases">
        <title>Genomic Encyclopedia of Type Strains, Phase IV (KMG-IV): sequencing the most valuable type-strain genomes for metagenomic binning, comparative biology and taxonomic classification.</title>
        <authorList>
            <person name="Goeker M."/>
        </authorList>
    </citation>
    <scope>NUCLEOTIDE SEQUENCE [LARGE SCALE GENOMIC DNA]</scope>
    <source>
        <strain evidence="1 2">DSM 12252</strain>
    </source>
</reference>
<dbReference type="EMBL" id="JACHIG010000001">
    <property type="protein sequence ID" value="MBB5031234.1"/>
    <property type="molecule type" value="Genomic_DNA"/>
</dbReference>
<comment type="caution">
    <text evidence="1">The sequence shown here is derived from an EMBL/GenBank/DDBJ whole genome shotgun (WGS) entry which is preliminary data.</text>
</comment>
<name>A0A7W8DIL4_9BACT</name>
<dbReference type="Gene3D" id="3.30.1460.10">
    <property type="match status" value="1"/>
</dbReference>
<dbReference type="RefSeq" id="WP_184338166.1">
    <property type="nucleotide sequence ID" value="NZ_JACHIG010000001.1"/>
</dbReference>
<proteinExistence type="predicted"/>
<dbReference type="SUPFAM" id="SSF69635">
    <property type="entry name" value="Type III secretory system chaperone-like"/>
    <property type="match status" value="1"/>
</dbReference>
<dbReference type="Proteomes" id="UP000590740">
    <property type="component" value="Unassembled WGS sequence"/>
</dbReference>
<dbReference type="AlphaFoldDB" id="A0A7W8DIL4"/>
<evidence type="ECO:0000313" key="2">
    <source>
        <dbReference type="Proteomes" id="UP000590740"/>
    </source>
</evidence>
<dbReference type="GO" id="GO:0030254">
    <property type="term" value="P:protein secretion by the type III secretion system"/>
    <property type="evidence" value="ECO:0007669"/>
    <property type="project" value="InterPro"/>
</dbReference>
<accession>A0A7W8DIL4</accession>
<gene>
    <name evidence="1" type="ORF">HNQ65_000788</name>
</gene>
<protein>
    <submittedName>
        <fullName evidence="1">Uncharacterized protein</fullName>
    </submittedName>
</protein>
<keyword evidence="2" id="KW-1185">Reference proteome</keyword>
<evidence type="ECO:0000313" key="1">
    <source>
        <dbReference type="EMBL" id="MBB5031234.1"/>
    </source>
</evidence>